<proteinExistence type="predicted"/>
<accession>A0ABS8VL79</accession>
<keyword evidence="2" id="KW-1185">Reference proteome</keyword>
<evidence type="ECO:0000313" key="1">
    <source>
        <dbReference type="EMBL" id="MCE0481556.1"/>
    </source>
</evidence>
<dbReference type="EMBL" id="JACEIK010005456">
    <property type="protein sequence ID" value="MCE0481556.1"/>
    <property type="molecule type" value="Genomic_DNA"/>
</dbReference>
<name>A0ABS8VL79_DATST</name>
<protein>
    <submittedName>
        <fullName evidence="1">Uncharacterized protein</fullName>
    </submittedName>
</protein>
<comment type="caution">
    <text evidence="1">The sequence shown here is derived from an EMBL/GenBank/DDBJ whole genome shotgun (WGS) entry which is preliminary data.</text>
</comment>
<organism evidence="1 2">
    <name type="scientific">Datura stramonium</name>
    <name type="common">Jimsonweed</name>
    <name type="synonym">Common thornapple</name>
    <dbReference type="NCBI Taxonomy" id="4076"/>
    <lineage>
        <taxon>Eukaryota</taxon>
        <taxon>Viridiplantae</taxon>
        <taxon>Streptophyta</taxon>
        <taxon>Embryophyta</taxon>
        <taxon>Tracheophyta</taxon>
        <taxon>Spermatophyta</taxon>
        <taxon>Magnoliopsida</taxon>
        <taxon>eudicotyledons</taxon>
        <taxon>Gunneridae</taxon>
        <taxon>Pentapetalae</taxon>
        <taxon>asterids</taxon>
        <taxon>lamiids</taxon>
        <taxon>Solanales</taxon>
        <taxon>Solanaceae</taxon>
        <taxon>Solanoideae</taxon>
        <taxon>Datureae</taxon>
        <taxon>Datura</taxon>
    </lineage>
</organism>
<evidence type="ECO:0000313" key="2">
    <source>
        <dbReference type="Proteomes" id="UP000823775"/>
    </source>
</evidence>
<gene>
    <name evidence="1" type="ORF">HAX54_039379</name>
</gene>
<sequence>MAAAKAASEIRSLVQCNSRNGAEVEIVAMLEEQGRRVLAKKLEFISPSALGIEPESNILAAEEVVEAIAMAAGGNG</sequence>
<dbReference type="Proteomes" id="UP000823775">
    <property type="component" value="Unassembled WGS sequence"/>
</dbReference>
<reference evidence="1 2" key="1">
    <citation type="journal article" date="2021" name="BMC Genomics">
        <title>Datura genome reveals duplications of psychoactive alkaloid biosynthetic genes and high mutation rate following tissue culture.</title>
        <authorList>
            <person name="Rajewski A."/>
            <person name="Carter-House D."/>
            <person name="Stajich J."/>
            <person name="Litt A."/>
        </authorList>
    </citation>
    <scope>NUCLEOTIDE SEQUENCE [LARGE SCALE GENOMIC DNA]</scope>
    <source>
        <strain evidence="1">AR-01</strain>
    </source>
</reference>